<dbReference type="EMBL" id="JH597761">
    <property type="protein sequence ID" value="EHP70465.1"/>
    <property type="molecule type" value="Genomic_DNA"/>
</dbReference>
<reference evidence="1 2" key="1">
    <citation type="submission" date="2012-01" db="EMBL/GenBank/DDBJ databases">
        <title>Improved High-Quality Draft sequence of Metallosphaera yellowstonensis MK1.</title>
        <authorList>
            <consortium name="US DOE Joint Genome Institute"/>
            <person name="Lucas S."/>
            <person name="Han J."/>
            <person name="Cheng J.-F."/>
            <person name="Goodwin L."/>
            <person name="Pitluck S."/>
            <person name="Peters L."/>
            <person name="Teshima H."/>
            <person name="Detter J.C."/>
            <person name="Han C."/>
            <person name="Tapia R."/>
            <person name="Land M."/>
            <person name="Hauser L."/>
            <person name="Kyrpides N."/>
            <person name="Kozubal M."/>
            <person name="Macur R.E."/>
            <person name="Jay Z."/>
            <person name="Inskeep W."/>
            <person name="Woyke T."/>
        </authorList>
    </citation>
    <scope>NUCLEOTIDE SEQUENCE [LARGE SCALE GENOMIC DNA]</scope>
    <source>
        <strain evidence="1 2">MK1</strain>
    </source>
</reference>
<dbReference type="AlphaFoldDB" id="H2C2J4"/>
<evidence type="ECO:0000313" key="2">
    <source>
        <dbReference type="Proteomes" id="UP000003980"/>
    </source>
</evidence>
<accession>H2C2J4</accession>
<keyword evidence="2" id="KW-1185">Reference proteome</keyword>
<dbReference type="eggNOG" id="arCOG07268">
    <property type="taxonomic scope" value="Archaea"/>
</dbReference>
<sequence length="113" mass="12816">MEWKFNTSKAKPKPGPACLVDEIEETPKLRELFSRAGIKTGHGSPAHRIVSEVIIKVFKERKLTPREIAEKYSSVPNFQEILLEIVKEASRKGELSEDLINVSTLEELEERLG</sequence>
<protein>
    <submittedName>
        <fullName evidence="1">Uncharacterized protein</fullName>
    </submittedName>
</protein>
<gene>
    <name evidence="1" type="ORF">MetMK1DRAFT_00009680</name>
</gene>
<dbReference type="Proteomes" id="UP000003980">
    <property type="component" value="Unassembled WGS sequence"/>
</dbReference>
<dbReference type="OrthoDB" id="43398at2157"/>
<organism evidence="1 2">
    <name type="scientific">Metallosphaera yellowstonensis MK1</name>
    <dbReference type="NCBI Taxonomy" id="671065"/>
    <lineage>
        <taxon>Archaea</taxon>
        <taxon>Thermoproteota</taxon>
        <taxon>Thermoprotei</taxon>
        <taxon>Sulfolobales</taxon>
        <taxon>Sulfolobaceae</taxon>
        <taxon>Metallosphaera</taxon>
    </lineage>
</organism>
<evidence type="ECO:0000313" key="1">
    <source>
        <dbReference type="EMBL" id="EHP70465.1"/>
    </source>
</evidence>
<proteinExistence type="predicted"/>
<dbReference type="HOGENOM" id="CLU_2392871_0_0_2"/>
<name>H2C2J4_9CREN</name>
<dbReference type="RefSeq" id="WP_009071220.1">
    <property type="nucleotide sequence ID" value="NZ_JH597761.1"/>
</dbReference>